<proteinExistence type="predicted"/>
<evidence type="ECO:0008006" key="3">
    <source>
        <dbReference type="Google" id="ProtNLM"/>
    </source>
</evidence>
<name>A0A2S3ZT12_ARTGL</name>
<comment type="caution">
    <text evidence="1">The sequence shown here is derived from an EMBL/GenBank/DDBJ whole genome shotgun (WGS) entry which is preliminary data.</text>
</comment>
<sequence length="68" mass="7627">MTASARHAQAIQTTLSLDKDGKATDPELLRFLSPRGWEHINLTSDYTRCRANHIKPCKYGALRSSTKP</sequence>
<accession>A0A2S3ZT12</accession>
<evidence type="ECO:0000313" key="2">
    <source>
        <dbReference type="Proteomes" id="UP000237061"/>
    </source>
</evidence>
<reference evidence="1 2" key="1">
    <citation type="submission" date="2018-01" db="EMBL/GenBank/DDBJ databases">
        <title>Arthrobacter sp. nov., from glaciers in China.</title>
        <authorList>
            <person name="Liu Q."/>
            <person name="Xin Y.-H."/>
        </authorList>
    </citation>
    <scope>NUCLEOTIDE SEQUENCE [LARGE SCALE GENOMIC DNA]</scope>
    <source>
        <strain evidence="1 2">HLT2-12-2</strain>
    </source>
</reference>
<dbReference type="EMBL" id="PPXC01000016">
    <property type="protein sequence ID" value="POH72219.1"/>
    <property type="molecule type" value="Genomic_DNA"/>
</dbReference>
<dbReference type="Proteomes" id="UP000237061">
    <property type="component" value="Unassembled WGS sequence"/>
</dbReference>
<protein>
    <recommendedName>
        <fullName evidence="3">Tn3 transposase DDE domain-containing protein</fullName>
    </recommendedName>
</protein>
<keyword evidence="2" id="KW-1185">Reference proteome</keyword>
<gene>
    <name evidence="1" type="ORF">CVS27_17165</name>
</gene>
<evidence type="ECO:0000313" key="1">
    <source>
        <dbReference type="EMBL" id="POH72219.1"/>
    </source>
</evidence>
<organism evidence="1 2">
    <name type="scientific">Arthrobacter glacialis</name>
    <dbReference type="NCBI Taxonomy" id="1664"/>
    <lineage>
        <taxon>Bacteria</taxon>
        <taxon>Bacillati</taxon>
        <taxon>Actinomycetota</taxon>
        <taxon>Actinomycetes</taxon>
        <taxon>Micrococcales</taxon>
        <taxon>Micrococcaceae</taxon>
        <taxon>Arthrobacter</taxon>
    </lineage>
</organism>
<dbReference type="AlphaFoldDB" id="A0A2S3ZT12"/>